<dbReference type="Proteomes" id="UP000253490">
    <property type="component" value="Unassembled WGS sequence"/>
</dbReference>
<evidence type="ECO:0000256" key="1">
    <source>
        <dbReference type="SAM" id="Coils"/>
    </source>
</evidence>
<evidence type="ECO:0000313" key="5">
    <source>
        <dbReference type="Proteomes" id="UP000253490"/>
    </source>
</evidence>
<gene>
    <name evidence="4" type="ORF">DES36_11540</name>
</gene>
<dbReference type="SMART" id="SM00974">
    <property type="entry name" value="T5orf172"/>
    <property type="match status" value="1"/>
</dbReference>
<evidence type="ECO:0000313" key="4">
    <source>
        <dbReference type="EMBL" id="RBP61041.1"/>
    </source>
</evidence>
<accession>A0A366I0Y8</accession>
<keyword evidence="1" id="KW-0175">Coiled coil</keyword>
<feature type="coiled-coil region" evidence="1">
    <location>
        <begin position="338"/>
        <end position="416"/>
    </location>
</feature>
<name>A0A366I0Y8_9FIRM</name>
<feature type="transmembrane region" description="Helical" evidence="2">
    <location>
        <begin position="20"/>
        <end position="44"/>
    </location>
</feature>
<keyword evidence="2" id="KW-1133">Transmembrane helix</keyword>
<dbReference type="EMBL" id="QNRX01000015">
    <property type="protein sequence ID" value="RBP61041.1"/>
    <property type="molecule type" value="Genomic_DNA"/>
</dbReference>
<evidence type="ECO:0000259" key="3">
    <source>
        <dbReference type="SMART" id="SM00974"/>
    </source>
</evidence>
<keyword evidence="5" id="KW-1185">Reference proteome</keyword>
<dbReference type="Pfam" id="PF13455">
    <property type="entry name" value="MUG113"/>
    <property type="match status" value="1"/>
</dbReference>
<sequence>MSEQGKNMSYKKKWYLSTWIIALCFTLWFIYGVPLVVGIILLILQKRELKMLIKQHNDNVNILDEIGVERYVELTDKLEKIKNDFDCEKKTLISEIDHLKENRHSEKEKLLQEVEDKKALLINDIEDMKKNKENQVKLVKEHQIIIDELTTSIERLKNDKTKKEAQLKTQTNKLNRIKEIYKSVEYSIKTYFEYDSVYENIILPNSILEEIELISPSVILKLHYMDIKDLRKTFKENDKAIEQILSQYQSRYTTKSNKAIYQLMVIALKAELQNILYNLKYDKLDISLESIKTISEKYLVIAAEGNQNIASTLTKFVGQIEYLFINAAKIEYNYYVKKEQIKQEQLAIRQQMREEAEERRLLKQEKEKIEREELKFKNEIEKTHELMSISDDIDELEKLKARILELQGQLSDITLKKDEITNLQNGKAGNVYIISNLGSFGDQIFKIGMTRRIDPLERINELGSASVPFKFDVHSFVFSDDAVNLENELHNRLNNRRVNKVNMRKEFFNCTIDELENLVLELDPTAEFNRTMVAEEYRQSLSTVENYTVNHWENEGYNELGEDEIDE</sequence>
<organism evidence="4 5">
    <name type="scientific">Alkalibaculum bacchi</name>
    <dbReference type="NCBI Taxonomy" id="645887"/>
    <lineage>
        <taxon>Bacteria</taxon>
        <taxon>Bacillati</taxon>
        <taxon>Bacillota</taxon>
        <taxon>Clostridia</taxon>
        <taxon>Eubacteriales</taxon>
        <taxon>Eubacteriaceae</taxon>
        <taxon>Alkalibaculum</taxon>
    </lineage>
</organism>
<dbReference type="AlphaFoldDB" id="A0A366I0Y8"/>
<evidence type="ECO:0000256" key="2">
    <source>
        <dbReference type="SAM" id="Phobius"/>
    </source>
</evidence>
<proteinExistence type="predicted"/>
<feature type="domain" description="Bacteriophage T5 Orf172 DNA-binding" evidence="3">
    <location>
        <begin position="439"/>
        <end position="522"/>
    </location>
</feature>
<protein>
    <submittedName>
        <fullName evidence="4">T5orf172 domain-containing protein</fullName>
    </submittedName>
</protein>
<keyword evidence="2" id="KW-0472">Membrane</keyword>
<comment type="caution">
    <text evidence="4">The sequence shown here is derived from an EMBL/GenBank/DDBJ whole genome shotgun (WGS) entry which is preliminary data.</text>
</comment>
<dbReference type="InterPro" id="IPR018306">
    <property type="entry name" value="Phage_T5_Orf172_DNA-bd"/>
</dbReference>
<feature type="coiled-coil region" evidence="1">
    <location>
        <begin position="89"/>
        <end position="173"/>
    </location>
</feature>
<reference evidence="4 5" key="1">
    <citation type="submission" date="2018-06" db="EMBL/GenBank/DDBJ databases">
        <title>Genomic Encyclopedia of Type Strains, Phase IV (KMG-IV): sequencing the most valuable type-strain genomes for metagenomic binning, comparative biology and taxonomic classification.</title>
        <authorList>
            <person name="Goeker M."/>
        </authorList>
    </citation>
    <scope>NUCLEOTIDE SEQUENCE [LARGE SCALE GENOMIC DNA]</scope>
    <source>
        <strain evidence="4 5">DSM 22112</strain>
    </source>
</reference>
<dbReference type="RefSeq" id="WP_242981761.1">
    <property type="nucleotide sequence ID" value="NZ_QNRX01000015.1"/>
</dbReference>
<keyword evidence="2" id="KW-0812">Transmembrane</keyword>